<gene>
    <name evidence="1" type="ORF">TVY486_0706440</name>
</gene>
<name>G0TZC4_TRYVY</name>
<accession>G0TZC4</accession>
<dbReference type="AlphaFoldDB" id="G0TZC4"/>
<proteinExistence type="predicted"/>
<reference evidence="1" key="1">
    <citation type="journal article" date="2012" name="Proc. Natl. Acad. Sci. U.S.A.">
        <title>Antigenic diversity is generated by distinct evolutionary mechanisms in African trypanosome species.</title>
        <authorList>
            <person name="Jackson A.P."/>
            <person name="Berry A."/>
            <person name="Aslett M."/>
            <person name="Allison H.C."/>
            <person name="Burton P."/>
            <person name="Vavrova-Anderson J."/>
            <person name="Brown R."/>
            <person name="Browne H."/>
            <person name="Corton N."/>
            <person name="Hauser H."/>
            <person name="Gamble J."/>
            <person name="Gilderthorp R."/>
            <person name="Marcello L."/>
            <person name="McQuillan J."/>
            <person name="Otto T.D."/>
            <person name="Quail M.A."/>
            <person name="Sanders M.J."/>
            <person name="van Tonder A."/>
            <person name="Ginger M.L."/>
            <person name="Field M.C."/>
            <person name="Barry J.D."/>
            <person name="Hertz-Fowler C."/>
            <person name="Berriman M."/>
        </authorList>
    </citation>
    <scope>NUCLEOTIDE SEQUENCE</scope>
    <source>
        <strain evidence="1">Y486</strain>
    </source>
</reference>
<evidence type="ECO:0000313" key="1">
    <source>
        <dbReference type="EMBL" id="CCC49327.1"/>
    </source>
</evidence>
<organism evidence="1">
    <name type="scientific">Trypanosoma vivax (strain Y486)</name>
    <dbReference type="NCBI Taxonomy" id="1055687"/>
    <lineage>
        <taxon>Eukaryota</taxon>
        <taxon>Discoba</taxon>
        <taxon>Euglenozoa</taxon>
        <taxon>Kinetoplastea</taxon>
        <taxon>Metakinetoplastina</taxon>
        <taxon>Trypanosomatida</taxon>
        <taxon>Trypanosomatidae</taxon>
        <taxon>Trypanosoma</taxon>
        <taxon>Duttonella</taxon>
    </lineage>
</organism>
<protein>
    <submittedName>
        <fullName evidence="1">Uncharacterized protein</fullName>
    </submittedName>
</protein>
<dbReference type="VEuPathDB" id="TriTrypDB:TvY486_0706440"/>
<sequence>MKQHSCYLTQAQRFRFFSFLNAPHVHFHITIHSVPAPTPPLSMTVVSRSFGGVLCGANHRCIFIGMSGHIRVHREGNFNLVATVRPNSHSASITFLPTLAFSCVRMMVKASRPCCNRAVGAEFGYYRLPLATPRSPTTHSLAHFLSLFLYIYMCVCVCRCCSSTTFPIMHVRLCAASSCCSLSCVSNCALRIS</sequence>
<dbReference type="EMBL" id="HE573023">
    <property type="protein sequence ID" value="CCC49327.1"/>
    <property type="molecule type" value="Genomic_DNA"/>
</dbReference>